<dbReference type="EMBL" id="BTSX01000003">
    <property type="protein sequence ID" value="GMS88146.1"/>
    <property type="molecule type" value="Genomic_DNA"/>
</dbReference>
<keyword evidence="7" id="KW-1185">Reference proteome</keyword>
<evidence type="ECO:0000259" key="5">
    <source>
        <dbReference type="PROSITE" id="PS50888"/>
    </source>
</evidence>
<feature type="domain" description="BHLH" evidence="5">
    <location>
        <begin position="40"/>
        <end position="94"/>
    </location>
</feature>
<evidence type="ECO:0000256" key="4">
    <source>
        <dbReference type="SAM" id="MobiDB-lite"/>
    </source>
</evidence>
<evidence type="ECO:0000256" key="1">
    <source>
        <dbReference type="ARBA" id="ARBA00007628"/>
    </source>
</evidence>
<protein>
    <recommendedName>
        <fullName evidence="5">BHLH domain-containing protein</fullName>
    </recommendedName>
</protein>
<name>A0AAV5T929_9BILA</name>
<feature type="region of interest" description="Disordered" evidence="4">
    <location>
        <begin position="1"/>
        <end position="47"/>
    </location>
</feature>
<dbReference type="InterPro" id="IPR036638">
    <property type="entry name" value="HLH_DNA-bd_sf"/>
</dbReference>
<gene>
    <name evidence="6" type="ORF">PENTCL1PPCAC_10321</name>
</gene>
<dbReference type="PANTHER" id="PTHR10328">
    <property type="entry name" value="PROTEIN MAX MYC-ASSOCIATED FACTOR X"/>
    <property type="match status" value="1"/>
</dbReference>
<dbReference type="SUPFAM" id="SSF47459">
    <property type="entry name" value="HLH, helix-loop-helix DNA-binding domain"/>
    <property type="match status" value="1"/>
</dbReference>
<dbReference type="Proteomes" id="UP001432027">
    <property type="component" value="Unassembled WGS sequence"/>
</dbReference>
<dbReference type="GO" id="GO:0090575">
    <property type="term" value="C:RNA polymerase II transcription regulator complex"/>
    <property type="evidence" value="ECO:0007669"/>
    <property type="project" value="TreeGrafter"/>
</dbReference>
<dbReference type="PANTHER" id="PTHR10328:SF11">
    <property type="entry name" value="MAX-LIKE PROTEIN X"/>
    <property type="match status" value="1"/>
</dbReference>
<dbReference type="Gene3D" id="4.10.280.10">
    <property type="entry name" value="Helix-loop-helix DNA-binding domain"/>
    <property type="match status" value="1"/>
</dbReference>
<feature type="non-terminal residue" evidence="6">
    <location>
        <position position="1"/>
    </location>
</feature>
<comment type="caution">
    <text evidence="6">The sequence shown here is derived from an EMBL/GenBank/DDBJ whole genome shotgun (WGS) entry which is preliminary data.</text>
</comment>
<dbReference type="GO" id="GO:0003677">
    <property type="term" value="F:DNA binding"/>
    <property type="evidence" value="ECO:0007669"/>
    <property type="project" value="UniProtKB-KW"/>
</dbReference>
<dbReference type="GO" id="GO:0003700">
    <property type="term" value="F:DNA-binding transcription factor activity"/>
    <property type="evidence" value="ECO:0007669"/>
    <property type="project" value="TreeGrafter"/>
</dbReference>
<keyword evidence="2" id="KW-0238">DNA-binding</keyword>
<organism evidence="6 7">
    <name type="scientific">Pristionchus entomophagus</name>
    <dbReference type="NCBI Taxonomy" id="358040"/>
    <lineage>
        <taxon>Eukaryota</taxon>
        <taxon>Metazoa</taxon>
        <taxon>Ecdysozoa</taxon>
        <taxon>Nematoda</taxon>
        <taxon>Chromadorea</taxon>
        <taxon>Rhabditida</taxon>
        <taxon>Rhabditina</taxon>
        <taxon>Diplogasteromorpha</taxon>
        <taxon>Diplogasteroidea</taxon>
        <taxon>Neodiplogasteridae</taxon>
        <taxon>Pristionchus</taxon>
    </lineage>
</organism>
<dbReference type="Pfam" id="PF00010">
    <property type="entry name" value="HLH"/>
    <property type="match status" value="1"/>
</dbReference>
<dbReference type="AlphaFoldDB" id="A0AAV5T929"/>
<evidence type="ECO:0000256" key="3">
    <source>
        <dbReference type="ARBA" id="ARBA00023242"/>
    </source>
</evidence>
<dbReference type="GO" id="GO:0045944">
    <property type="term" value="P:positive regulation of transcription by RNA polymerase II"/>
    <property type="evidence" value="ECO:0007669"/>
    <property type="project" value="TreeGrafter"/>
</dbReference>
<dbReference type="InterPro" id="IPR011598">
    <property type="entry name" value="bHLH_dom"/>
</dbReference>
<dbReference type="GO" id="GO:0046983">
    <property type="term" value="F:protein dimerization activity"/>
    <property type="evidence" value="ECO:0007669"/>
    <property type="project" value="InterPro"/>
</dbReference>
<evidence type="ECO:0000313" key="6">
    <source>
        <dbReference type="EMBL" id="GMS88146.1"/>
    </source>
</evidence>
<sequence length="197" mass="21986">RMPRGRSNIPSSSTSHIKEDSSPGDVLSPAGSEESATMDRKKATHLRCERQRREAINNGYSELKELLPPSMTAMGCKTTNAAILFRAYDYMKQLESENDTADKDLGQLQSQVSALRMIAQQYETMTADAPLTSNASPQAKMLQVLLEDCFTTFAEDVDPSSYEAITRTLLQWTETLENDVQNTVAKMTAVPFKKPRR</sequence>
<reference evidence="6" key="1">
    <citation type="submission" date="2023-10" db="EMBL/GenBank/DDBJ databases">
        <title>Genome assembly of Pristionchus species.</title>
        <authorList>
            <person name="Yoshida K."/>
            <person name="Sommer R.J."/>
        </authorList>
    </citation>
    <scope>NUCLEOTIDE SEQUENCE</scope>
    <source>
        <strain evidence="6">RS0144</strain>
    </source>
</reference>
<comment type="similarity">
    <text evidence="1">Belongs to the MAX family.</text>
</comment>
<dbReference type="FunFam" id="4.10.280.10:FF:000136">
    <property type="entry name" value="CBN-MXL-2 protein"/>
    <property type="match status" value="1"/>
</dbReference>
<evidence type="ECO:0000256" key="2">
    <source>
        <dbReference type="ARBA" id="ARBA00023125"/>
    </source>
</evidence>
<accession>A0AAV5T929</accession>
<dbReference type="SMART" id="SM00353">
    <property type="entry name" value="HLH"/>
    <property type="match status" value="1"/>
</dbReference>
<keyword evidence="3" id="KW-0539">Nucleus</keyword>
<evidence type="ECO:0000313" key="7">
    <source>
        <dbReference type="Proteomes" id="UP001432027"/>
    </source>
</evidence>
<proteinExistence type="inferred from homology"/>
<dbReference type="PROSITE" id="PS50888">
    <property type="entry name" value="BHLH"/>
    <property type="match status" value="1"/>
</dbReference>
<feature type="compositionally biased region" description="Basic and acidic residues" evidence="4">
    <location>
        <begin position="37"/>
        <end position="47"/>
    </location>
</feature>